<dbReference type="GO" id="GO:0005524">
    <property type="term" value="F:ATP binding"/>
    <property type="evidence" value="ECO:0007669"/>
    <property type="project" value="UniProtKB-KW"/>
</dbReference>
<dbReference type="InterPro" id="IPR045540">
    <property type="entry name" value="YegS/DAGK_C"/>
</dbReference>
<dbReference type="SMART" id="SM00046">
    <property type="entry name" value="DAGKc"/>
    <property type="match status" value="1"/>
</dbReference>
<proteinExistence type="predicted"/>
<dbReference type="RefSeq" id="WP_089880992.1">
    <property type="nucleotide sequence ID" value="NZ_FOYS01000003.1"/>
</dbReference>
<evidence type="ECO:0000313" key="7">
    <source>
        <dbReference type="Proteomes" id="UP000243250"/>
    </source>
</evidence>
<sequence>MTDRILVLNPRSGDGKRSVRARTIAENRGYDVRESQTKGDTIDIARQAATERPDTIAACGGDGTLNEVIRGVDDAGRLDDVTLGVVPGGTGNDFADNVGIRGVEHAFDVLDEGRERRLDLGSAQWTAEASAAAVERVAPRPFLNSCVCGLTAEASARTSREAKRRLGVVAYVLSTLQRTRTFEGLQLDVRVGPAGEREPAWSGEALMLLVGNGRRFPGEQMRQANMEDGLLNVVVVENRPALDYLRQGAADRLLRRGASHLTRLTAKHLEVDAGTSRQFSLDGELVEGRHLRADARAGAMRFTVGASYEPSPSDPNGAT</sequence>
<dbReference type="InterPro" id="IPR016064">
    <property type="entry name" value="NAD/diacylglycerol_kinase_sf"/>
</dbReference>
<evidence type="ECO:0000256" key="2">
    <source>
        <dbReference type="ARBA" id="ARBA00022741"/>
    </source>
</evidence>
<dbReference type="AlphaFoldDB" id="A0A1I6HM21"/>
<dbReference type="InterPro" id="IPR050187">
    <property type="entry name" value="Lipid_Phosphate_FormReg"/>
</dbReference>
<keyword evidence="1" id="KW-0808">Transferase</keyword>
<dbReference type="PANTHER" id="PTHR12358:SF54">
    <property type="entry name" value="SPHINGOSINE KINASE RELATED PROTEIN"/>
    <property type="match status" value="1"/>
</dbReference>
<dbReference type="Gene3D" id="3.40.50.10330">
    <property type="entry name" value="Probable inorganic polyphosphate/atp-NAD kinase, domain 1"/>
    <property type="match status" value="1"/>
</dbReference>
<dbReference type="GO" id="GO:0016301">
    <property type="term" value="F:kinase activity"/>
    <property type="evidence" value="ECO:0007669"/>
    <property type="project" value="UniProtKB-KW"/>
</dbReference>
<reference evidence="7" key="1">
    <citation type="submission" date="2016-10" db="EMBL/GenBank/DDBJ databases">
        <authorList>
            <person name="Varghese N."/>
            <person name="Submissions S."/>
        </authorList>
    </citation>
    <scope>NUCLEOTIDE SEQUENCE [LARGE SCALE GENOMIC DNA]</scope>
    <source>
        <strain evidence="7">CGMCC 1.8711</strain>
    </source>
</reference>
<gene>
    <name evidence="6" type="ORF">SAMN04488124_2388</name>
</gene>
<name>A0A1I6HM21_9EURY</name>
<dbReference type="EMBL" id="FOYS01000003">
    <property type="protein sequence ID" value="SFR55511.1"/>
    <property type="molecule type" value="Genomic_DNA"/>
</dbReference>
<dbReference type="OrthoDB" id="57577at2157"/>
<keyword evidence="7" id="KW-1185">Reference proteome</keyword>
<dbReference type="SUPFAM" id="SSF111331">
    <property type="entry name" value="NAD kinase/diacylglycerol kinase-like"/>
    <property type="match status" value="1"/>
</dbReference>
<dbReference type="Pfam" id="PF00781">
    <property type="entry name" value="DAGK_cat"/>
    <property type="match status" value="1"/>
</dbReference>
<feature type="domain" description="DAGKc" evidence="5">
    <location>
        <begin position="1"/>
        <end position="126"/>
    </location>
</feature>
<dbReference type="Proteomes" id="UP000243250">
    <property type="component" value="Unassembled WGS sequence"/>
</dbReference>
<dbReference type="NCBIfam" id="TIGR00147">
    <property type="entry name" value="YegS/Rv2252/BmrU family lipid kinase"/>
    <property type="match status" value="1"/>
</dbReference>
<accession>A0A1I6HM21</accession>
<dbReference type="Gene3D" id="2.60.200.40">
    <property type="match status" value="1"/>
</dbReference>
<keyword evidence="2" id="KW-0547">Nucleotide-binding</keyword>
<keyword evidence="4" id="KW-0067">ATP-binding</keyword>
<keyword evidence="3 6" id="KW-0418">Kinase</keyword>
<organism evidence="6 7">
    <name type="scientific">Halogeometricum limi</name>
    <dbReference type="NCBI Taxonomy" id="555875"/>
    <lineage>
        <taxon>Archaea</taxon>
        <taxon>Methanobacteriati</taxon>
        <taxon>Methanobacteriota</taxon>
        <taxon>Stenosarchaea group</taxon>
        <taxon>Halobacteria</taxon>
        <taxon>Halobacteriales</taxon>
        <taxon>Haloferacaceae</taxon>
        <taxon>Halogeometricum</taxon>
    </lineage>
</organism>
<dbReference type="PANTHER" id="PTHR12358">
    <property type="entry name" value="SPHINGOSINE KINASE"/>
    <property type="match status" value="1"/>
</dbReference>
<dbReference type="InterPro" id="IPR005218">
    <property type="entry name" value="Diacylglycerol/lipid_kinase"/>
</dbReference>
<evidence type="ECO:0000313" key="6">
    <source>
        <dbReference type="EMBL" id="SFR55511.1"/>
    </source>
</evidence>
<evidence type="ECO:0000256" key="3">
    <source>
        <dbReference type="ARBA" id="ARBA00022777"/>
    </source>
</evidence>
<dbReference type="InterPro" id="IPR017438">
    <property type="entry name" value="ATP-NAD_kinase_N"/>
</dbReference>
<evidence type="ECO:0000256" key="4">
    <source>
        <dbReference type="ARBA" id="ARBA00022840"/>
    </source>
</evidence>
<evidence type="ECO:0000256" key="1">
    <source>
        <dbReference type="ARBA" id="ARBA00022679"/>
    </source>
</evidence>
<evidence type="ECO:0000259" key="5">
    <source>
        <dbReference type="PROSITE" id="PS50146"/>
    </source>
</evidence>
<dbReference type="Pfam" id="PF19279">
    <property type="entry name" value="YegS_C"/>
    <property type="match status" value="1"/>
</dbReference>
<protein>
    <submittedName>
        <fullName evidence="6">Lipid kinase, YegS/Rv2252/BmrU family</fullName>
    </submittedName>
</protein>
<dbReference type="InterPro" id="IPR001206">
    <property type="entry name" value="Diacylglycerol_kinase_cat_dom"/>
</dbReference>
<dbReference type="STRING" id="555875.SAMN04488124_2388"/>
<dbReference type="GO" id="GO:0008654">
    <property type="term" value="P:phospholipid biosynthetic process"/>
    <property type="evidence" value="ECO:0007669"/>
    <property type="project" value="InterPro"/>
</dbReference>
<dbReference type="PROSITE" id="PS50146">
    <property type="entry name" value="DAGK"/>
    <property type="match status" value="1"/>
</dbReference>